<gene>
    <name evidence="8" type="ORF">AFUB_033740</name>
</gene>
<name>B0XW15_ASPFC</name>
<dbReference type="PhylomeDB" id="B0XW15"/>
<keyword evidence="3" id="KW-0285">Flavoprotein</keyword>
<dbReference type="InterPro" id="IPR006094">
    <property type="entry name" value="Oxid_FAD_bind_N"/>
</dbReference>
<dbReference type="Proteomes" id="UP000001699">
    <property type="component" value="Unassembled WGS sequence"/>
</dbReference>
<comment type="cofactor">
    <cofactor evidence="1">
        <name>FAD</name>
        <dbReference type="ChEBI" id="CHEBI:57692"/>
    </cofactor>
</comment>
<reference evidence="8 9" key="1">
    <citation type="journal article" date="2008" name="PLoS Genet.">
        <title>Genomic islands in the pathogenic filamentous fungus Aspergillus fumigatus.</title>
        <authorList>
            <person name="Fedorova N.D."/>
            <person name="Khaldi N."/>
            <person name="Joardar V.S."/>
            <person name="Maiti R."/>
            <person name="Amedeo P."/>
            <person name="Anderson M.J."/>
            <person name="Crabtree J."/>
            <person name="Silva J.C."/>
            <person name="Badger J.H."/>
            <person name="Albarraq A."/>
            <person name="Angiuoli S."/>
            <person name="Bussey H."/>
            <person name="Bowyer P."/>
            <person name="Cotty P.J."/>
            <person name="Dyer P.S."/>
            <person name="Egan A."/>
            <person name="Galens K."/>
            <person name="Fraser-Liggett C.M."/>
            <person name="Haas B.J."/>
            <person name="Inman J.M."/>
            <person name="Kent R."/>
            <person name="Lemieux S."/>
            <person name="Malavazi I."/>
            <person name="Orvis J."/>
            <person name="Roemer T."/>
            <person name="Ronning C.M."/>
            <person name="Sundaram J.P."/>
            <person name="Sutton G."/>
            <person name="Turner G."/>
            <person name="Venter J.C."/>
            <person name="White O.R."/>
            <person name="Whitty B.R."/>
            <person name="Youngman P."/>
            <person name="Wolfe K.H."/>
            <person name="Goldman G.H."/>
            <person name="Wortman J.R."/>
            <person name="Jiang B."/>
            <person name="Denning D.W."/>
            <person name="Nierman W.C."/>
        </authorList>
    </citation>
    <scope>NUCLEOTIDE SEQUENCE [LARGE SCALE GENOMIC DNA]</scope>
    <source>
        <strain evidence="9">CBS 144.89 / FGSC A1163 / CEA10</strain>
    </source>
</reference>
<dbReference type="GO" id="GO:0016491">
    <property type="term" value="F:oxidoreductase activity"/>
    <property type="evidence" value="ECO:0007669"/>
    <property type="project" value="UniProtKB-KW"/>
</dbReference>
<comment type="similarity">
    <text evidence="2">Belongs to the oxygen-dependent FAD-linked oxidoreductase family.</text>
</comment>
<dbReference type="OrthoDB" id="9983560at2759"/>
<accession>B0XW15</accession>
<proteinExistence type="inferred from homology"/>
<dbReference type="Pfam" id="PF08031">
    <property type="entry name" value="BBE"/>
    <property type="match status" value="1"/>
</dbReference>
<dbReference type="HOGENOM" id="CLU_018354_4_4_1"/>
<evidence type="ECO:0000313" key="8">
    <source>
        <dbReference type="EMBL" id="EDP55308.1"/>
    </source>
</evidence>
<dbReference type="PROSITE" id="PS51387">
    <property type="entry name" value="FAD_PCMH"/>
    <property type="match status" value="1"/>
</dbReference>
<dbReference type="Gene3D" id="3.30.465.10">
    <property type="match status" value="2"/>
</dbReference>
<sequence length="628" mass="69384">MSHRILCVAFCVCSLVAVSSIYSPPFNHPIVYSNNAICFQLSTWRIPQLYLAVLIRRFDLSLSTRGVMLAVTVGVGSSQHHSQRSGLSLTFAMTPSMITLLVKTCVISQRTAVGEPHRPGWVWEVGRTEDETCHAHSPRGAPCHQGRIPLYSAAVESVDQIQVAVRFAQRHRLRLVVRNTGHDTAGRSSGSDSFQIHCHRMKQIEYHDNFRALGSDIDRGPAVSVGAGVTLGEMYARGARDGWVVVGGECPTVGAAGGFLQGGGVSSFHSFIDGLAVDNVLEFEVVTAKGDVVVANDHQNPDIFWALRGGGGGTFGIVTRATMRVHLNSPVCVSEVAVSGLRNNSLLWTKGITGLFSILRSFNQQGIPGQFILRPLSKDQVNASLTLYSLNTDDTRRSAENMLSIRNILESTTLPFTLASRCLPKISDALRKGPDMLPVNYGIITGSVLVSEDLFNSEEGPLHLAKQLEHFPMGPMDLLFTSNLGGNVSANTGKKHRDTSMHPGWRQAAHLINFVRSVSTPTAHEKARSLEELHSVQMRQLYDIEPDFRVSYRNLGDPLESDAAQVYWGPNYKRLLEIKRKWDPEDLFFSQLGVGSEGWTEDQMCKRQQRLQQMLQYLMSSIAQRVYR</sequence>
<evidence type="ECO:0000256" key="5">
    <source>
        <dbReference type="ARBA" id="ARBA00023002"/>
    </source>
</evidence>
<dbReference type="Pfam" id="PF01565">
    <property type="entry name" value="FAD_binding_4"/>
    <property type="match status" value="1"/>
</dbReference>
<dbReference type="EMBL" id="DS499595">
    <property type="protein sequence ID" value="EDP55308.1"/>
    <property type="molecule type" value="Genomic_DNA"/>
</dbReference>
<evidence type="ECO:0000256" key="1">
    <source>
        <dbReference type="ARBA" id="ARBA00001974"/>
    </source>
</evidence>
<dbReference type="GO" id="GO:0071949">
    <property type="term" value="F:FAD binding"/>
    <property type="evidence" value="ECO:0007669"/>
    <property type="project" value="InterPro"/>
</dbReference>
<keyword evidence="6" id="KW-0732">Signal</keyword>
<evidence type="ECO:0000256" key="4">
    <source>
        <dbReference type="ARBA" id="ARBA00022827"/>
    </source>
</evidence>
<dbReference type="SMR" id="B0XW15"/>
<dbReference type="AlphaFoldDB" id="B0XW15"/>
<evidence type="ECO:0000256" key="3">
    <source>
        <dbReference type="ARBA" id="ARBA00022630"/>
    </source>
</evidence>
<protein>
    <submittedName>
        <fullName evidence="8">FAD binding oxidoreductase CpoX1</fullName>
    </submittedName>
</protein>
<keyword evidence="5" id="KW-0560">Oxidoreductase</keyword>
<keyword evidence="9" id="KW-1185">Reference proteome</keyword>
<dbReference type="PANTHER" id="PTHR42973:SF39">
    <property type="entry name" value="FAD-BINDING PCMH-TYPE DOMAIN-CONTAINING PROTEIN"/>
    <property type="match status" value="1"/>
</dbReference>
<evidence type="ECO:0000256" key="6">
    <source>
        <dbReference type="SAM" id="SignalP"/>
    </source>
</evidence>
<keyword evidence="4" id="KW-0274">FAD</keyword>
<dbReference type="InterPro" id="IPR012951">
    <property type="entry name" value="BBE"/>
</dbReference>
<evidence type="ECO:0000259" key="7">
    <source>
        <dbReference type="PROSITE" id="PS51387"/>
    </source>
</evidence>
<evidence type="ECO:0000313" key="9">
    <source>
        <dbReference type="Proteomes" id="UP000001699"/>
    </source>
</evidence>
<dbReference type="InterPro" id="IPR050416">
    <property type="entry name" value="FAD-linked_Oxidoreductase"/>
</dbReference>
<dbReference type="VEuPathDB" id="FungiDB:AFUB_033740"/>
<dbReference type="InterPro" id="IPR036318">
    <property type="entry name" value="FAD-bd_PCMH-like_sf"/>
</dbReference>
<dbReference type="SUPFAM" id="SSF56176">
    <property type="entry name" value="FAD-binding/transporter-associated domain-like"/>
    <property type="match status" value="1"/>
</dbReference>
<feature type="signal peptide" evidence="6">
    <location>
        <begin position="1"/>
        <end position="21"/>
    </location>
</feature>
<dbReference type="InterPro" id="IPR016169">
    <property type="entry name" value="FAD-bd_PCMH_sub2"/>
</dbReference>
<organism evidence="8 9">
    <name type="scientific">Aspergillus fumigatus (strain CBS 144.89 / FGSC A1163 / CEA10)</name>
    <name type="common">Neosartorya fumigata</name>
    <dbReference type="NCBI Taxonomy" id="451804"/>
    <lineage>
        <taxon>Eukaryota</taxon>
        <taxon>Fungi</taxon>
        <taxon>Dikarya</taxon>
        <taxon>Ascomycota</taxon>
        <taxon>Pezizomycotina</taxon>
        <taxon>Eurotiomycetes</taxon>
        <taxon>Eurotiomycetidae</taxon>
        <taxon>Eurotiales</taxon>
        <taxon>Aspergillaceae</taxon>
        <taxon>Aspergillus</taxon>
        <taxon>Aspergillus subgen. Fumigati</taxon>
    </lineage>
</organism>
<evidence type="ECO:0000256" key="2">
    <source>
        <dbReference type="ARBA" id="ARBA00005466"/>
    </source>
</evidence>
<dbReference type="InterPro" id="IPR016166">
    <property type="entry name" value="FAD-bd_PCMH"/>
</dbReference>
<feature type="chain" id="PRO_5002760252" evidence="6">
    <location>
        <begin position="22"/>
        <end position="628"/>
    </location>
</feature>
<feature type="domain" description="FAD-binding PCMH-type" evidence="7">
    <location>
        <begin position="144"/>
        <end position="328"/>
    </location>
</feature>
<dbReference type="PANTHER" id="PTHR42973">
    <property type="entry name" value="BINDING OXIDOREDUCTASE, PUTATIVE (AFU_ORTHOLOGUE AFUA_1G17690)-RELATED"/>
    <property type="match status" value="1"/>
</dbReference>